<reference evidence="1 2" key="1">
    <citation type="submission" date="2015-08" db="EMBL/GenBank/DDBJ databases">
        <title>Next Generation Sequencing and Analysis of the Genome of Puccinia sorghi L Schw, the Causal Agent of Maize Common Rust.</title>
        <authorList>
            <person name="Rochi L."/>
            <person name="Burguener G."/>
            <person name="Darino M."/>
            <person name="Turjanski A."/>
            <person name="Kreff E."/>
            <person name="Dieguez M.J."/>
            <person name="Sacco F."/>
        </authorList>
    </citation>
    <scope>NUCLEOTIDE SEQUENCE [LARGE SCALE GENOMIC DNA]</scope>
    <source>
        <strain evidence="1 2">RO10H11247</strain>
    </source>
</reference>
<comment type="caution">
    <text evidence="1">The sequence shown here is derived from an EMBL/GenBank/DDBJ whole genome shotgun (WGS) entry which is preliminary data.</text>
</comment>
<proteinExistence type="predicted"/>
<dbReference type="VEuPathDB" id="FungiDB:VP01_4145g1"/>
<sequence>MFWQSHCSVCAVTVHQSLVEALWEKGGSYTKSFIGLSACQLQAAYGSEDLSVIIKMTNRYFNNNYQFFGTGLVVSLLLNEYHFPHLKAFSAGCSHLGDEENACDDSDEDFFLYYQTFFI</sequence>
<dbReference type="AlphaFoldDB" id="A0A0L6USZ6"/>
<evidence type="ECO:0000313" key="1">
    <source>
        <dbReference type="EMBL" id="KNZ50980.1"/>
    </source>
</evidence>
<accession>A0A0L6USZ6</accession>
<protein>
    <submittedName>
        <fullName evidence="1">Putative signal peptide protein</fullName>
    </submittedName>
</protein>
<dbReference type="Proteomes" id="UP000037035">
    <property type="component" value="Unassembled WGS sequence"/>
</dbReference>
<name>A0A0L6USZ6_9BASI</name>
<dbReference type="EMBL" id="LAVV01009219">
    <property type="protein sequence ID" value="KNZ50980.1"/>
    <property type="molecule type" value="Genomic_DNA"/>
</dbReference>
<organism evidence="1 2">
    <name type="scientific">Puccinia sorghi</name>
    <dbReference type="NCBI Taxonomy" id="27349"/>
    <lineage>
        <taxon>Eukaryota</taxon>
        <taxon>Fungi</taxon>
        <taxon>Dikarya</taxon>
        <taxon>Basidiomycota</taxon>
        <taxon>Pucciniomycotina</taxon>
        <taxon>Pucciniomycetes</taxon>
        <taxon>Pucciniales</taxon>
        <taxon>Pucciniaceae</taxon>
        <taxon>Puccinia</taxon>
    </lineage>
</organism>
<gene>
    <name evidence="1" type="ORF">VP01_4145g1</name>
</gene>
<evidence type="ECO:0000313" key="2">
    <source>
        <dbReference type="Proteomes" id="UP000037035"/>
    </source>
</evidence>
<keyword evidence="2" id="KW-1185">Reference proteome</keyword>